<gene>
    <name evidence="1" type="ORF">HO133_007498</name>
</gene>
<comment type="caution">
    <text evidence="1">The sequence shown here is derived from an EMBL/GenBank/DDBJ whole genome shotgun (WGS) entry which is preliminary data.</text>
</comment>
<evidence type="ECO:0000313" key="2">
    <source>
        <dbReference type="Proteomes" id="UP000593566"/>
    </source>
</evidence>
<keyword evidence="2" id="KW-1185">Reference proteome</keyword>
<accession>A0A8H6KZ04</accession>
<proteinExistence type="predicted"/>
<dbReference type="Proteomes" id="UP000593566">
    <property type="component" value="Unassembled WGS sequence"/>
</dbReference>
<organism evidence="1 2">
    <name type="scientific">Letharia lupina</name>
    <dbReference type="NCBI Taxonomy" id="560253"/>
    <lineage>
        <taxon>Eukaryota</taxon>
        <taxon>Fungi</taxon>
        <taxon>Dikarya</taxon>
        <taxon>Ascomycota</taxon>
        <taxon>Pezizomycotina</taxon>
        <taxon>Lecanoromycetes</taxon>
        <taxon>OSLEUM clade</taxon>
        <taxon>Lecanoromycetidae</taxon>
        <taxon>Lecanorales</taxon>
        <taxon>Lecanorineae</taxon>
        <taxon>Parmeliaceae</taxon>
        <taxon>Letharia</taxon>
    </lineage>
</organism>
<reference evidence="1 2" key="1">
    <citation type="journal article" date="2020" name="Genomics">
        <title>Complete, high-quality genomes from long-read metagenomic sequencing of two wolf lichen thalli reveals enigmatic genome architecture.</title>
        <authorList>
            <person name="McKenzie S.K."/>
            <person name="Walston R.F."/>
            <person name="Allen J.L."/>
        </authorList>
    </citation>
    <scope>NUCLEOTIDE SEQUENCE [LARGE SCALE GENOMIC DNA]</scope>
    <source>
        <strain evidence="1">WasteWater1</strain>
    </source>
</reference>
<dbReference type="GeneID" id="59335897"/>
<evidence type="ECO:0000313" key="1">
    <source>
        <dbReference type="EMBL" id="KAF6229382.1"/>
    </source>
</evidence>
<name>A0A8H6KZ04_9LECA</name>
<dbReference type="AlphaFoldDB" id="A0A8H6KZ04"/>
<protein>
    <submittedName>
        <fullName evidence="1">Uncharacterized protein</fullName>
    </submittedName>
</protein>
<dbReference type="RefSeq" id="XP_037157024.1">
    <property type="nucleotide sequence ID" value="XM_037298389.1"/>
</dbReference>
<dbReference type="EMBL" id="JACCJB010000003">
    <property type="protein sequence ID" value="KAF6229382.1"/>
    <property type="molecule type" value="Genomic_DNA"/>
</dbReference>
<sequence length="904" mass="101247">MALPVWQESVAEPLSIDVNPPTQTSFFDAKKFFAVDSFGSTMGAICEHKPKLWQLSTEIAAITTSPDTILRQPAAIESIRDSDLWVLITDGEIAEQNVAELARLADVMEVIHVPAVLLIFGGKYAFPGNTNISVGIPFFAAARAALILFKNYSTGRLYLMGLKEGFQGSFDLSSWESLPEYPNEATFVKRCGKLAINLTQHEGRRSPTRAASLGPEWDAATNALVNVPALLVQQQIRFQDLRKLLGEEAIYQLGLICKTRGQLGQLRDLLLRHKQQQVIVRLEDRHGARMIMERIQTVSGHEDRLLLMDQLRGAHAANRATYLDLQNSPSEENRFATEINRLINRGLSIISGFEKSSYTADILNRKSNRAMRSEVSSAEDSEIHLQALDLADDIEAFRGICPICCGEEQIMSVVLKKLDTVEENTTEFALNFPLCALPCPRSIYQENIVATIPTVCYRGPNKKYINHQLTLAITAGLATSASGVLQLFMTIIERTLETKNWCAKDSEDAEIYSRRQLLDWTLRNLLQRCESRENFSETGQWVAYSQALLWAVSDYNQAHLDSWIIQYPLAGFNQMLRWYELLNLPIVPGRMEAMQKAKIINLVITNIMNGLFREKDGDKSWTHPFLQLVYQGFNAPNVPRDLGGPTSIVSADRFWPKLEDALGHWQEVKRFLAGFYHASRRDVAPRLQAITFWALFTQKCHTTPKTFFVNVKLRESLAPAVLNPEEFIAEGPIFDRLTSSFCQPAGWLGCPAKFYTEADLQSEPINALAIRARRANHFSEVYGIGSTFNSQTGLPDPTQAPKAPTSFHNTLHISTARTWSQLDLKRKQAISEGVSGGNEPAIAAFVREVRLEICARNHRGNIYSASIGYEIRSILPGFLEALRVASDKTGLEDKTGMALCMILT</sequence>